<dbReference type="FunCoup" id="A0A0G4ELY0">
    <property type="interactions" value="11"/>
</dbReference>
<accession>A0A0G4ELY0</accession>
<dbReference type="STRING" id="1169540.A0A0G4ELY0"/>
<organism evidence="1 2">
    <name type="scientific">Vitrella brassicaformis (strain CCMP3155)</name>
    <dbReference type="NCBI Taxonomy" id="1169540"/>
    <lineage>
        <taxon>Eukaryota</taxon>
        <taxon>Sar</taxon>
        <taxon>Alveolata</taxon>
        <taxon>Colpodellida</taxon>
        <taxon>Vitrellaceae</taxon>
        <taxon>Vitrella</taxon>
    </lineage>
</organism>
<reference evidence="1 2" key="1">
    <citation type="submission" date="2014-11" db="EMBL/GenBank/DDBJ databases">
        <authorList>
            <person name="Zhu J."/>
            <person name="Qi W."/>
            <person name="Song R."/>
        </authorList>
    </citation>
    <scope>NUCLEOTIDE SEQUENCE [LARGE SCALE GENOMIC DNA]</scope>
</reference>
<protein>
    <submittedName>
        <fullName evidence="1">Uncharacterized protein</fullName>
    </submittedName>
</protein>
<dbReference type="Proteomes" id="UP000041254">
    <property type="component" value="Unassembled WGS sequence"/>
</dbReference>
<name>A0A0G4ELY0_VITBC</name>
<dbReference type="AlphaFoldDB" id="A0A0G4ELY0"/>
<evidence type="ECO:0000313" key="2">
    <source>
        <dbReference type="Proteomes" id="UP000041254"/>
    </source>
</evidence>
<dbReference type="InParanoid" id="A0A0G4ELY0"/>
<dbReference type="EMBL" id="CDMY01000263">
    <property type="protein sequence ID" value="CEL98132.1"/>
    <property type="molecule type" value="Genomic_DNA"/>
</dbReference>
<proteinExistence type="predicted"/>
<sequence>MFYGYPCSTRKLSQDTPEGCGAGTPLLQAKMADFVSAADVDAIKEESLKAGDVNHGLQYNAVYWEFRTHFLPFPARNRWWSIYRSDAVQRERIQDAFGVKARESAFVFYGDQAFSKDYQGDPSLGTAAPQKKRWNFVLAPSGTKDVYRAERQSTLMRGADAFNEIIKSAYKRDLQWAMEQSVPIVE</sequence>
<keyword evidence="2" id="KW-1185">Reference proteome</keyword>
<dbReference type="OrthoDB" id="363546at2759"/>
<dbReference type="PhylomeDB" id="A0A0G4ELY0"/>
<dbReference type="VEuPathDB" id="CryptoDB:Vbra_4019"/>
<evidence type="ECO:0000313" key="1">
    <source>
        <dbReference type="EMBL" id="CEL98132.1"/>
    </source>
</evidence>
<gene>
    <name evidence="1" type="ORF">Vbra_4019</name>
</gene>